<dbReference type="InterPro" id="IPR043129">
    <property type="entry name" value="ATPase_NBD"/>
</dbReference>
<accession>A0A1G2MJT1</accession>
<comment type="subcellular location">
    <subcellularLocation>
        <location evidence="5">Cell membrane</location>
        <topology evidence="5">Peripheral membrane protein</topology>
        <orientation evidence="5">Cytoplasmic side</orientation>
    </subcellularLocation>
    <text evidence="5">Localizes to the Z ring in an FtsZ-dependent manner. Targeted to the membrane through a conserved C-terminal amphipathic helix.</text>
</comment>
<dbReference type="Pfam" id="PF14450">
    <property type="entry name" value="FtsA"/>
    <property type="match status" value="1"/>
</dbReference>
<gene>
    <name evidence="5" type="primary">ftsA</name>
    <name evidence="7" type="ORF">A3D50_01140</name>
</gene>
<comment type="function">
    <text evidence="5">Cell division protein that is involved in the assembly of the Z ring. May serve as a membrane anchor for the Z ring.</text>
</comment>
<dbReference type="PANTHER" id="PTHR32432:SF4">
    <property type="entry name" value="CELL DIVISION PROTEIN FTSA"/>
    <property type="match status" value="1"/>
</dbReference>
<dbReference type="SMART" id="SM00842">
    <property type="entry name" value="FtsA"/>
    <property type="match status" value="1"/>
</dbReference>
<keyword evidence="4 5" id="KW-0131">Cell cycle</keyword>
<keyword evidence="1 5" id="KW-1003">Cell membrane</keyword>
<comment type="similarity">
    <text evidence="5">Belongs to the FtsA/MreB family.</text>
</comment>
<dbReference type="NCBIfam" id="TIGR01174">
    <property type="entry name" value="ftsA"/>
    <property type="match status" value="1"/>
</dbReference>
<dbReference type="PIRSF" id="PIRSF003101">
    <property type="entry name" value="FtsA"/>
    <property type="match status" value="1"/>
</dbReference>
<reference evidence="7 8" key="1">
    <citation type="journal article" date="2016" name="Nat. Commun.">
        <title>Thousands of microbial genomes shed light on interconnected biogeochemical processes in an aquifer system.</title>
        <authorList>
            <person name="Anantharaman K."/>
            <person name="Brown C.T."/>
            <person name="Hug L.A."/>
            <person name="Sharon I."/>
            <person name="Castelle C.J."/>
            <person name="Probst A.J."/>
            <person name="Thomas B.C."/>
            <person name="Singh A."/>
            <person name="Wilkins M.J."/>
            <person name="Karaoz U."/>
            <person name="Brodie E.L."/>
            <person name="Williams K.H."/>
            <person name="Hubbard S.S."/>
            <person name="Banfield J.F."/>
        </authorList>
    </citation>
    <scope>NUCLEOTIDE SEQUENCE [LARGE SCALE GENOMIC DNA]</scope>
</reference>
<dbReference type="GO" id="GO:0043093">
    <property type="term" value="P:FtsZ-dependent cytokinesis"/>
    <property type="evidence" value="ECO:0007669"/>
    <property type="project" value="UniProtKB-UniRule"/>
</dbReference>
<evidence type="ECO:0000256" key="3">
    <source>
        <dbReference type="ARBA" id="ARBA00023136"/>
    </source>
</evidence>
<dbReference type="HAMAP" id="MF_02033">
    <property type="entry name" value="FtsA"/>
    <property type="match status" value="1"/>
</dbReference>
<sequence>MSRSIITGIDVGTKHVKVVIADARSKTEKGLPKIIGLGIAESRGLRHGYITNIRDAAESIRSAINNAQEKAGVKIKKAFVGVGGIGLSGITVTSSIMTSRADAEITALDLKKLREQNERDIPRQAIANRRIVYDIPLLYKIDGIPALGMPEGMIGNKVELKTLFMTCLDHHVTDLVQAVNETGIEVEDIMVSPVAAGFVTLSKTQKIAGCVLANIGAETVSIAVFENNIPTSLEVFSIGSTDITNDIALGLKVPLEEAEQIKIGAITGSSYPRKKLEEIVSARMSDVFELIEAHLKKIGRNGLLPAGIVLTGAGAGLNAIETLAGADLRLPARIGSIGMTEGKPSSRDTVWAVAYGLCVWGIHAEEGLEIDTSVQFLKKSWKALTRFFKQFLP</sequence>
<evidence type="ECO:0000313" key="8">
    <source>
        <dbReference type="Proteomes" id="UP000178413"/>
    </source>
</evidence>
<dbReference type="GO" id="GO:0009898">
    <property type="term" value="C:cytoplasmic side of plasma membrane"/>
    <property type="evidence" value="ECO:0007669"/>
    <property type="project" value="UniProtKB-UniRule"/>
</dbReference>
<comment type="subunit">
    <text evidence="5">Self-interacts. Interacts with FtsZ.</text>
</comment>
<dbReference type="Proteomes" id="UP000178413">
    <property type="component" value="Unassembled WGS sequence"/>
</dbReference>
<name>A0A1G2MJT1_9BACT</name>
<dbReference type="InterPro" id="IPR020823">
    <property type="entry name" value="Cell_div_FtsA"/>
</dbReference>
<dbReference type="EMBL" id="MHRM01000012">
    <property type="protein sequence ID" value="OHA24127.1"/>
    <property type="molecule type" value="Genomic_DNA"/>
</dbReference>
<proteinExistence type="inferred from homology"/>
<evidence type="ECO:0000256" key="4">
    <source>
        <dbReference type="ARBA" id="ARBA00023306"/>
    </source>
</evidence>
<feature type="domain" description="SHS2" evidence="6">
    <location>
        <begin position="6"/>
        <end position="200"/>
    </location>
</feature>
<protein>
    <recommendedName>
        <fullName evidence="5">Cell division protein FtsA</fullName>
    </recommendedName>
</protein>
<dbReference type="Gene3D" id="3.30.420.40">
    <property type="match status" value="3"/>
</dbReference>
<dbReference type="InterPro" id="IPR050696">
    <property type="entry name" value="FtsA/MreB"/>
</dbReference>
<dbReference type="PANTHER" id="PTHR32432">
    <property type="entry name" value="CELL DIVISION PROTEIN FTSA-RELATED"/>
    <property type="match status" value="1"/>
</dbReference>
<organism evidence="7 8">
    <name type="scientific">Candidatus Taylorbacteria bacterium RIFCSPHIGHO2_02_FULL_44_12</name>
    <dbReference type="NCBI Taxonomy" id="1802308"/>
    <lineage>
        <taxon>Bacteria</taxon>
        <taxon>Candidatus Tayloriibacteriota</taxon>
    </lineage>
</organism>
<dbReference type="InterPro" id="IPR003494">
    <property type="entry name" value="SHS2_FtsA"/>
</dbReference>
<evidence type="ECO:0000313" key="7">
    <source>
        <dbReference type="EMBL" id="OHA24127.1"/>
    </source>
</evidence>
<evidence type="ECO:0000259" key="6">
    <source>
        <dbReference type="SMART" id="SM00842"/>
    </source>
</evidence>
<evidence type="ECO:0000256" key="5">
    <source>
        <dbReference type="HAMAP-Rule" id="MF_02033"/>
    </source>
</evidence>
<evidence type="ECO:0000256" key="1">
    <source>
        <dbReference type="ARBA" id="ARBA00022475"/>
    </source>
</evidence>
<keyword evidence="2 5" id="KW-0132">Cell division</keyword>
<dbReference type="STRING" id="1802308.A3D50_01140"/>
<dbReference type="GO" id="GO:0032153">
    <property type="term" value="C:cell division site"/>
    <property type="evidence" value="ECO:0007669"/>
    <property type="project" value="UniProtKB-UniRule"/>
</dbReference>
<dbReference type="SUPFAM" id="SSF53067">
    <property type="entry name" value="Actin-like ATPase domain"/>
    <property type="match status" value="2"/>
</dbReference>
<evidence type="ECO:0000256" key="2">
    <source>
        <dbReference type="ARBA" id="ARBA00022618"/>
    </source>
</evidence>
<keyword evidence="3 5" id="KW-0472">Membrane</keyword>
<dbReference type="AlphaFoldDB" id="A0A1G2MJT1"/>
<comment type="caution">
    <text evidence="7">The sequence shown here is derived from an EMBL/GenBank/DDBJ whole genome shotgun (WGS) entry which is preliminary data.</text>
</comment>